<keyword evidence="3" id="KW-1185">Reference proteome</keyword>
<feature type="compositionally biased region" description="Polar residues" evidence="1">
    <location>
        <begin position="18"/>
        <end position="63"/>
    </location>
</feature>
<dbReference type="AlphaFoldDB" id="A0A4Y7QC22"/>
<dbReference type="EMBL" id="ML170164">
    <property type="protein sequence ID" value="TDL25237.1"/>
    <property type="molecule type" value="Genomic_DNA"/>
</dbReference>
<dbReference type="VEuPathDB" id="FungiDB:BD410DRAFT_785114"/>
<evidence type="ECO:0000313" key="3">
    <source>
        <dbReference type="Proteomes" id="UP000294933"/>
    </source>
</evidence>
<proteinExistence type="predicted"/>
<protein>
    <submittedName>
        <fullName evidence="2">Uncharacterized protein</fullName>
    </submittedName>
</protein>
<gene>
    <name evidence="2" type="ORF">BD410DRAFT_785114</name>
</gene>
<evidence type="ECO:0000313" key="2">
    <source>
        <dbReference type="EMBL" id="TDL25237.1"/>
    </source>
</evidence>
<dbReference type="Proteomes" id="UP000294933">
    <property type="component" value="Unassembled WGS sequence"/>
</dbReference>
<evidence type="ECO:0000256" key="1">
    <source>
        <dbReference type="SAM" id="MobiDB-lite"/>
    </source>
</evidence>
<sequence>MSPTLSPAQFISHAFEQPGTSQVHPQLSPSPKMTASSKISKGLASRTQPDVTGPSSQTTTMENSKPPRRHSKHKSGKQPKSSRIPDPPPRGTFSSFSYRAPLSSQSNSNDSSSDSRPTTPVLSITEIELLRQISLPAPHRMSSSRGQQPPEPPMSSEEWRKTTEWRRAHKFERALRTRDRIGEKENGGVPQLPLDVACEMVSAEDNMKGEAKRQALARILEPPLARAARIRTMSWVDSPPPSGLEMEMDVEVGDNPNSSPEELSVDEDAGTASEVAGKCESLKLSSLES</sequence>
<feature type="region of interest" description="Disordered" evidence="1">
    <location>
        <begin position="235"/>
        <end position="289"/>
    </location>
</feature>
<organism evidence="2 3">
    <name type="scientific">Rickenella mellea</name>
    <dbReference type="NCBI Taxonomy" id="50990"/>
    <lineage>
        <taxon>Eukaryota</taxon>
        <taxon>Fungi</taxon>
        <taxon>Dikarya</taxon>
        <taxon>Basidiomycota</taxon>
        <taxon>Agaricomycotina</taxon>
        <taxon>Agaricomycetes</taxon>
        <taxon>Hymenochaetales</taxon>
        <taxon>Rickenellaceae</taxon>
        <taxon>Rickenella</taxon>
    </lineage>
</organism>
<name>A0A4Y7QC22_9AGAM</name>
<accession>A0A4Y7QC22</accession>
<feature type="compositionally biased region" description="Basic residues" evidence="1">
    <location>
        <begin position="66"/>
        <end position="77"/>
    </location>
</feature>
<feature type="compositionally biased region" description="Basic and acidic residues" evidence="1">
    <location>
        <begin position="157"/>
        <end position="186"/>
    </location>
</feature>
<reference evidence="2 3" key="1">
    <citation type="submission" date="2018-06" db="EMBL/GenBank/DDBJ databases">
        <title>A transcriptomic atlas of mushroom development highlights an independent origin of complex multicellularity.</title>
        <authorList>
            <consortium name="DOE Joint Genome Institute"/>
            <person name="Krizsan K."/>
            <person name="Almasi E."/>
            <person name="Merenyi Z."/>
            <person name="Sahu N."/>
            <person name="Viragh M."/>
            <person name="Koszo T."/>
            <person name="Mondo S."/>
            <person name="Kiss B."/>
            <person name="Balint B."/>
            <person name="Kues U."/>
            <person name="Barry K."/>
            <person name="Hegedus J.C."/>
            <person name="Henrissat B."/>
            <person name="Johnson J."/>
            <person name="Lipzen A."/>
            <person name="Ohm R."/>
            <person name="Nagy I."/>
            <person name="Pangilinan J."/>
            <person name="Yan J."/>
            <person name="Xiong Y."/>
            <person name="Grigoriev I.V."/>
            <person name="Hibbett D.S."/>
            <person name="Nagy L.G."/>
        </authorList>
    </citation>
    <scope>NUCLEOTIDE SEQUENCE [LARGE SCALE GENOMIC DNA]</scope>
    <source>
        <strain evidence="2 3">SZMC22713</strain>
    </source>
</reference>
<feature type="compositionally biased region" description="Low complexity" evidence="1">
    <location>
        <begin position="103"/>
        <end position="115"/>
    </location>
</feature>
<feature type="region of interest" description="Disordered" evidence="1">
    <location>
        <begin position="1"/>
        <end position="191"/>
    </location>
</feature>